<dbReference type="InterPro" id="IPR036920">
    <property type="entry name" value="Ribosomal_uL16_sf"/>
</dbReference>
<evidence type="ECO:0000313" key="2">
    <source>
        <dbReference type="Proteomes" id="UP000095280"/>
    </source>
</evidence>
<dbReference type="Gene3D" id="3.90.1170.10">
    <property type="entry name" value="Ribosomal protein L10e/L16"/>
    <property type="match status" value="1"/>
</dbReference>
<dbReference type="PANTHER" id="PTHR11726">
    <property type="entry name" value="60S RIBOSOMAL PROTEIN L10"/>
    <property type="match status" value="1"/>
</dbReference>
<dbReference type="InterPro" id="IPR023214">
    <property type="entry name" value="HAD_sf"/>
</dbReference>
<organism evidence="2 3">
    <name type="scientific">Macrostomum lignano</name>
    <dbReference type="NCBI Taxonomy" id="282301"/>
    <lineage>
        <taxon>Eukaryota</taxon>
        <taxon>Metazoa</taxon>
        <taxon>Spiralia</taxon>
        <taxon>Lophotrochozoa</taxon>
        <taxon>Platyhelminthes</taxon>
        <taxon>Rhabditophora</taxon>
        <taxon>Macrostomorpha</taxon>
        <taxon>Macrostomida</taxon>
        <taxon>Macrostomidae</taxon>
        <taxon>Macrostomum</taxon>
    </lineage>
</organism>
<dbReference type="SUPFAM" id="SSF56784">
    <property type="entry name" value="HAD-like"/>
    <property type="match status" value="1"/>
</dbReference>
<dbReference type="SUPFAM" id="SSF54686">
    <property type="entry name" value="Ribosomal protein L16p/L10e"/>
    <property type="match status" value="1"/>
</dbReference>
<dbReference type="InterPro" id="IPR036412">
    <property type="entry name" value="HAD-like_sf"/>
</dbReference>
<accession>A0A1I8FQQ6</accession>
<protein>
    <submittedName>
        <fullName evidence="3">PhoLip_ATPase_C domain-containing protein</fullName>
    </submittedName>
</protein>
<feature type="transmembrane region" description="Helical" evidence="1">
    <location>
        <begin position="12"/>
        <end position="34"/>
    </location>
</feature>
<evidence type="ECO:0000313" key="3">
    <source>
        <dbReference type="WBParaSite" id="maker-unitig_43456-snap-gene-0.1-mRNA-1"/>
    </source>
</evidence>
<sequence>PLLEIRQFQALFFLFLGGGGGCCCFWISGASGIAGSDGADLLDRELRAAARRVEAGQVRAGPDRSGLEAAVAQDSACLLEIACRASGPLLLAGVRQRRRRPLSGCCSAHTGRRCAAIGDGGNDVAMIQAADCGLGIAGREGATGRSSSRRERVEIRAVSPPAAGARPSVLSQFGPASPVCNPSRLAISAMQAVFFSGVLLWPPVSLFPALSWSAMATVFTISSPYSRWCWIGTCRLPLRGEVSRAVSRIAQGAASSQPRPCGFGRAVSLYSRRSHHVTALCGYLETSFLRIVSIAFTAIVLNELLMVACTVRTWHWLMSVAELLKSALLPAGYPGFILTLSFLWKVSVITAISAIPFFVIKFCAGADSPAWFEQAGRGCGGLSRPGLSCPPWWTSAAAAVHGSPAPPTRCYRYCKNNAVPAKSRFCRGVPDPQRFESTIWARRRPEWTTSAPVAVHMISDEMAYEQLSAEALEAAPYRAANKYLVKRSCGKDSFHLRVRAAPVPRVTRPHQQDVVLRRRRSPSRLAMHARRLRQAERPRCPGVNIGQ</sequence>
<dbReference type="Proteomes" id="UP000095280">
    <property type="component" value="Unplaced"/>
</dbReference>
<dbReference type="WBParaSite" id="maker-unitig_43456-snap-gene-0.1-mRNA-1">
    <property type="protein sequence ID" value="maker-unitig_43456-snap-gene-0.1-mRNA-1"/>
    <property type="gene ID" value="maker-unitig_43456-snap-gene-0.1"/>
</dbReference>
<dbReference type="Gene3D" id="3.40.50.1000">
    <property type="entry name" value="HAD superfamily/HAD-like"/>
    <property type="match status" value="1"/>
</dbReference>
<dbReference type="GO" id="GO:0006412">
    <property type="term" value="P:translation"/>
    <property type="evidence" value="ECO:0007669"/>
    <property type="project" value="InterPro"/>
</dbReference>
<name>A0A1I8FQQ6_9PLAT</name>
<keyword evidence="1" id="KW-0812">Transmembrane</keyword>
<keyword evidence="1" id="KW-1133">Transmembrane helix</keyword>
<proteinExistence type="predicted"/>
<evidence type="ECO:0000256" key="1">
    <source>
        <dbReference type="SAM" id="Phobius"/>
    </source>
</evidence>
<dbReference type="GO" id="GO:0003735">
    <property type="term" value="F:structural constituent of ribosome"/>
    <property type="evidence" value="ECO:0007669"/>
    <property type="project" value="InterPro"/>
</dbReference>
<dbReference type="InterPro" id="IPR001197">
    <property type="entry name" value="Ribosomal_uL16_euk_arch"/>
</dbReference>
<keyword evidence="2" id="KW-1185">Reference proteome</keyword>
<dbReference type="AlphaFoldDB" id="A0A1I8FQQ6"/>
<dbReference type="GO" id="GO:0005840">
    <property type="term" value="C:ribosome"/>
    <property type="evidence" value="ECO:0007669"/>
    <property type="project" value="InterPro"/>
</dbReference>
<reference evidence="3" key="1">
    <citation type="submission" date="2016-11" db="UniProtKB">
        <authorList>
            <consortium name="WormBaseParasite"/>
        </authorList>
    </citation>
    <scope>IDENTIFICATION</scope>
</reference>
<keyword evidence="1" id="KW-0472">Membrane</keyword>